<protein>
    <recommendedName>
        <fullName evidence="2">Activator of Hsp90 ATPase homologue 1/2-like C-terminal domain-containing protein</fullName>
    </recommendedName>
</protein>
<dbReference type="KEGG" id="pzu:PHZ_c2631"/>
<organism evidence="3 4">
    <name type="scientific">Phenylobacterium zucineum (strain HLK1)</name>
    <dbReference type="NCBI Taxonomy" id="450851"/>
    <lineage>
        <taxon>Bacteria</taxon>
        <taxon>Pseudomonadati</taxon>
        <taxon>Pseudomonadota</taxon>
        <taxon>Alphaproteobacteria</taxon>
        <taxon>Caulobacterales</taxon>
        <taxon>Caulobacteraceae</taxon>
        <taxon>Phenylobacterium</taxon>
    </lineage>
</organism>
<comment type="similarity">
    <text evidence="1">Belongs to the AHA1 family.</text>
</comment>
<name>B4RH92_PHEZH</name>
<evidence type="ECO:0000259" key="2">
    <source>
        <dbReference type="Pfam" id="PF08327"/>
    </source>
</evidence>
<evidence type="ECO:0000256" key="1">
    <source>
        <dbReference type="ARBA" id="ARBA00006817"/>
    </source>
</evidence>
<accession>B4RH92</accession>
<feature type="domain" description="Activator of Hsp90 ATPase homologue 1/2-like C-terminal" evidence="2">
    <location>
        <begin position="15"/>
        <end position="145"/>
    </location>
</feature>
<dbReference type="Pfam" id="PF08327">
    <property type="entry name" value="AHSA1"/>
    <property type="match status" value="1"/>
</dbReference>
<dbReference type="InterPro" id="IPR023393">
    <property type="entry name" value="START-like_dom_sf"/>
</dbReference>
<evidence type="ECO:0000313" key="3">
    <source>
        <dbReference type="EMBL" id="ACG79040.1"/>
    </source>
</evidence>
<sequence length="158" mass="18313">MPLRDDELLIVRHFDAPLPLVFRMWEDAVHRANWWAPRGCRCIHFSHEFREGGRWRAGFVSDQYGENWHEGVYRQIDRDRRIVFTFVWDEGPAKGVETTVTVTFAEAHGGTIQTFHQTPFTDVERRDSHIAGWSGLLDRQQAYVEAKIADQTQAGDAS</sequence>
<dbReference type="OrthoDB" id="9805228at2"/>
<keyword evidence="4" id="KW-1185">Reference proteome</keyword>
<dbReference type="Gene3D" id="3.30.530.20">
    <property type="match status" value="1"/>
</dbReference>
<proteinExistence type="inferred from homology"/>
<evidence type="ECO:0000313" key="4">
    <source>
        <dbReference type="Proteomes" id="UP000001868"/>
    </source>
</evidence>
<gene>
    <name evidence="3" type="ordered locus">PHZ_c2631</name>
</gene>
<dbReference type="CDD" id="cd07814">
    <property type="entry name" value="SRPBCC_CalC_Aha1-like"/>
    <property type="match status" value="1"/>
</dbReference>
<dbReference type="SUPFAM" id="SSF55961">
    <property type="entry name" value="Bet v1-like"/>
    <property type="match status" value="1"/>
</dbReference>
<dbReference type="HOGENOM" id="CLU_108923_6_3_5"/>
<dbReference type="InterPro" id="IPR013538">
    <property type="entry name" value="ASHA1/2-like_C"/>
</dbReference>
<dbReference type="Proteomes" id="UP000001868">
    <property type="component" value="Chromosome"/>
</dbReference>
<reference evidence="3 4" key="1">
    <citation type="journal article" date="2008" name="BMC Genomics">
        <title>Complete genome of Phenylobacterium zucineum - a novel facultative intracellular bacterium isolated from human erythroleukemia cell line K562.</title>
        <authorList>
            <person name="Luo Y."/>
            <person name="Xu X."/>
            <person name="Ding Z."/>
            <person name="Liu Z."/>
            <person name="Zhang B."/>
            <person name="Yan Z."/>
            <person name="Sun J."/>
            <person name="Hu S."/>
            <person name="Hu X."/>
        </authorList>
    </citation>
    <scope>NUCLEOTIDE SEQUENCE [LARGE SCALE GENOMIC DNA]</scope>
    <source>
        <strain evidence="3 4">HLK1</strain>
    </source>
</reference>
<dbReference type="EMBL" id="CP000747">
    <property type="protein sequence ID" value="ACG79040.1"/>
    <property type="molecule type" value="Genomic_DNA"/>
</dbReference>
<dbReference type="STRING" id="450851.PHZ_c2631"/>
<dbReference type="eggNOG" id="COG3832">
    <property type="taxonomic scope" value="Bacteria"/>
</dbReference>
<dbReference type="AlphaFoldDB" id="B4RH92"/>